<name>J0DAH5_AURST</name>
<accession>J0DAH5</accession>
<dbReference type="EMBL" id="JH687845">
    <property type="protein sequence ID" value="EJD37225.1"/>
    <property type="molecule type" value="Genomic_DNA"/>
</dbReference>
<gene>
    <name evidence="1" type="ORF">AURDEDRAFT_188139</name>
</gene>
<evidence type="ECO:0000313" key="2">
    <source>
        <dbReference type="Proteomes" id="UP000006514"/>
    </source>
</evidence>
<sequence>MRGSHSRSAPSLMRPSRLLYLSRRRACFGAPPLVATNAPSCICTSSQATFYSPSTTAGSYRRPCSPTSARRSIRSCPATLAALTSCAPSMGSGRETCHPAHGTARTATGPAHVSEDGTGISLWDRRLSTEWRSLDSFTSIRVTRAPHTRRHVRTLIGQPILPRSPRSAAERVATHNVSAV</sequence>
<dbReference type="AlphaFoldDB" id="J0DAH5"/>
<keyword evidence="2" id="KW-1185">Reference proteome</keyword>
<dbReference type="KEGG" id="adl:AURDEDRAFT_188139"/>
<evidence type="ECO:0000313" key="1">
    <source>
        <dbReference type="EMBL" id="EJD37225.1"/>
    </source>
</evidence>
<dbReference type="InParanoid" id="J0DAH5"/>
<protein>
    <submittedName>
        <fullName evidence="1">Uncharacterized protein</fullName>
    </submittedName>
</protein>
<proteinExistence type="predicted"/>
<reference evidence="2" key="1">
    <citation type="journal article" date="2012" name="Science">
        <title>The Paleozoic origin of enzymatic lignin decomposition reconstructed from 31 fungal genomes.</title>
        <authorList>
            <person name="Floudas D."/>
            <person name="Binder M."/>
            <person name="Riley R."/>
            <person name="Barry K."/>
            <person name="Blanchette R.A."/>
            <person name="Henrissat B."/>
            <person name="Martinez A.T."/>
            <person name="Otillar R."/>
            <person name="Spatafora J.W."/>
            <person name="Yadav J.S."/>
            <person name="Aerts A."/>
            <person name="Benoit I."/>
            <person name="Boyd A."/>
            <person name="Carlson A."/>
            <person name="Copeland A."/>
            <person name="Coutinho P.M."/>
            <person name="de Vries R.P."/>
            <person name="Ferreira P."/>
            <person name="Findley K."/>
            <person name="Foster B."/>
            <person name="Gaskell J."/>
            <person name="Glotzer D."/>
            <person name="Gorecki P."/>
            <person name="Heitman J."/>
            <person name="Hesse C."/>
            <person name="Hori C."/>
            <person name="Igarashi K."/>
            <person name="Jurgens J.A."/>
            <person name="Kallen N."/>
            <person name="Kersten P."/>
            <person name="Kohler A."/>
            <person name="Kuees U."/>
            <person name="Kumar T.K.A."/>
            <person name="Kuo A."/>
            <person name="LaButti K."/>
            <person name="Larrondo L.F."/>
            <person name="Lindquist E."/>
            <person name="Ling A."/>
            <person name="Lombard V."/>
            <person name="Lucas S."/>
            <person name="Lundell T."/>
            <person name="Martin R."/>
            <person name="McLaughlin D.J."/>
            <person name="Morgenstern I."/>
            <person name="Morin E."/>
            <person name="Murat C."/>
            <person name="Nagy L.G."/>
            <person name="Nolan M."/>
            <person name="Ohm R.A."/>
            <person name="Patyshakuliyeva A."/>
            <person name="Rokas A."/>
            <person name="Ruiz-Duenas F.J."/>
            <person name="Sabat G."/>
            <person name="Salamov A."/>
            <person name="Samejima M."/>
            <person name="Schmutz J."/>
            <person name="Slot J.C."/>
            <person name="St John F."/>
            <person name="Stenlid J."/>
            <person name="Sun H."/>
            <person name="Sun S."/>
            <person name="Syed K."/>
            <person name="Tsang A."/>
            <person name="Wiebenga A."/>
            <person name="Young D."/>
            <person name="Pisabarro A."/>
            <person name="Eastwood D.C."/>
            <person name="Martin F."/>
            <person name="Cullen D."/>
            <person name="Grigoriev I.V."/>
            <person name="Hibbett D.S."/>
        </authorList>
    </citation>
    <scope>NUCLEOTIDE SEQUENCE [LARGE SCALE GENOMIC DNA]</scope>
    <source>
        <strain evidence="2">TFB10046</strain>
    </source>
</reference>
<dbReference type="Proteomes" id="UP000006514">
    <property type="component" value="Unassembled WGS sequence"/>
</dbReference>
<organism evidence="1 2">
    <name type="scientific">Auricularia subglabra (strain TFB-10046 / SS5)</name>
    <name type="common">White-rot fungus</name>
    <name type="synonym">Auricularia delicata (strain TFB10046)</name>
    <dbReference type="NCBI Taxonomy" id="717982"/>
    <lineage>
        <taxon>Eukaryota</taxon>
        <taxon>Fungi</taxon>
        <taxon>Dikarya</taxon>
        <taxon>Basidiomycota</taxon>
        <taxon>Agaricomycotina</taxon>
        <taxon>Agaricomycetes</taxon>
        <taxon>Auriculariales</taxon>
        <taxon>Auriculariaceae</taxon>
        <taxon>Auricularia</taxon>
    </lineage>
</organism>